<keyword evidence="2 8" id="KW-0813">Transport</keyword>
<feature type="transmembrane region" description="Helical" evidence="8">
    <location>
        <begin position="141"/>
        <end position="160"/>
    </location>
</feature>
<dbReference type="InterPro" id="IPR035906">
    <property type="entry name" value="MetI-like_sf"/>
</dbReference>
<evidence type="ECO:0000256" key="6">
    <source>
        <dbReference type="ARBA" id="ARBA00022989"/>
    </source>
</evidence>
<keyword evidence="11" id="KW-1185">Reference proteome</keyword>
<evidence type="ECO:0000313" key="11">
    <source>
        <dbReference type="Proteomes" id="UP000606044"/>
    </source>
</evidence>
<keyword evidence="4" id="KW-0997">Cell inner membrane</keyword>
<evidence type="ECO:0000256" key="1">
    <source>
        <dbReference type="ARBA" id="ARBA00004429"/>
    </source>
</evidence>
<dbReference type="SUPFAM" id="SSF161098">
    <property type="entry name" value="MetI-like"/>
    <property type="match status" value="1"/>
</dbReference>
<sequence length="275" mass="29966">MSSSEALSNSHAPKATSGERALSLYVCLILLFLALPIFIVVPLAFSSDASLSFPPHGFSFRWFVNMVNRQEFLRAAGLSAMLAVVATICSLIVGSLAAVGLVRYHFPGRDTLLMVFMTPLIFPAIVLGAGLALMFSPLGLLRNFWGLLLAHMVVTFPYCLRTSLATLHEVDKALEEAAYTLGANRWRTFRHVTLPLMRPGLLAGATFSLIISFDEFTITMFLAGPGLMTLPLEMYNYTEFSLDPTIAAISTVLLIITSIAIVIIEKLVGLGKQFS</sequence>
<evidence type="ECO:0000256" key="7">
    <source>
        <dbReference type="ARBA" id="ARBA00023136"/>
    </source>
</evidence>
<feature type="transmembrane region" description="Helical" evidence="8">
    <location>
        <begin position="21"/>
        <end position="45"/>
    </location>
</feature>
<accession>A0A917BMU5</accession>
<reference evidence="10" key="2">
    <citation type="submission" date="2020-09" db="EMBL/GenBank/DDBJ databases">
        <authorList>
            <person name="Sun Q."/>
            <person name="Sedlacek I."/>
        </authorList>
    </citation>
    <scope>NUCLEOTIDE SEQUENCE</scope>
    <source>
        <strain evidence="10">CCM 7897</strain>
    </source>
</reference>
<evidence type="ECO:0000313" key="10">
    <source>
        <dbReference type="EMBL" id="GGF50135.1"/>
    </source>
</evidence>
<feature type="domain" description="ABC transmembrane type-1" evidence="9">
    <location>
        <begin position="76"/>
        <end position="264"/>
    </location>
</feature>
<comment type="subcellular location">
    <subcellularLocation>
        <location evidence="1">Cell inner membrane</location>
        <topology evidence="1">Multi-pass membrane protein</topology>
    </subcellularLocation>
    <subcellularLocation>
        <location evidence="8">Cell membrane</location>
        <topology evidence="8">Multi-pass membrane protein</topology>
    </subcellularLocation>
</comment>
<protein>
    <submittedName>
        <fullName evidence="10">ABC transporter permease</fullName>
    </submittedName>
</protein>
<feature type="transmembrane region" description="Helical" evidence="8">
    <location>
        <begin position="72"/>
        <end position="99"/>
    </location>
</feature>
<dbReference type="CDD" id="cd06261">
    <property type="entry name" value="TM_PBP2"/>
    <property type="match status" value="1"/>
</dbReference>
<reference evidence="10" key="1">
    <citation type="journal article" date="2014" name="Int. J. Syst. Evol. Microbiol.">
        <title>Complete genome sequence of Corynebacterium casei LMG S-19264T (=DSM 44701T), isolated from a smear-ripened cheese.</title>
        <authorList>
            <consortium name="US DOE Joint Genome Institute (JGI-PGF)"/>
            <person name="Walter F."/>
            <person name="Albersmeier A."/>
            <person name="Kalinowski J."/>
            <person name="Ruckert C."/>
        </authorList>
    </citation>
    <scope>NUCLEOTIDE SEQUENCE</scope>
    <source>
        <strain evidence="10">CCM 7897</strain>
    </source>
</reference>
<feature type="transmembrane region" description="Helical" evidence="8">
    <location>
        <begin position="111"/>
        <end position="135"/>
    </location>
</feature>
<keyword evidence="3" id="KW-1003">Cell membrane</keyword>
<dbReference type="GO" id="GO:0055085">
    <property type="term" value="P:transmembrane transport"/>
    <property type="evidence" value="ECO:0007669"/>
    <property type="project" value="InterPro"/>
</dbReference>
<dbReference type="PANTHER" id="PTHR43357:SF4">
    <property type="entry name" value="INNER MEMBRANE ABC TRANSPORTER PERMEASE PROTEIN YDCV"/>
    <property type="match status" value="1"/>
</dbReference>
<feature type="transmembrane region" description="Helical" evidence="8">
    <location>
        <begin position="200"/>
        <end position="224"/>
    </location>
</feature>
<evidence type="ECO:0000259" key="9">
    <source>
        <dbReference type="PROSITE" id="PS50928"/>
    </source>
</evidence>
<evidence type="ECO:0000256" key="2">
    <source>
        <dbReference type="ARBA" id="ARBA00022448"/>
    </source>
</evidence>
<proteinExistence type="inferred from homology"/>
<comment type="caution">
    <text evidence="10">The sequence shown here is derived from an EMBL/GenBank/DDBJ whole genome shotgun (WGS) entry which is preliminary data.</text>
</comment>
<evidence type="ECO:0000256" key="3">
    <source>
        <dbReference type="ARBA" id="ARBA00022475"/>
    </source>
</evidence>
<dbReference type="RefSeq" id="WP_188575390.1">
    <property type="nucleotide sequence ID" value="NZ_BMCT01000001.1"/>
</dbReference>
<dbReference type="PROSITE" id="PS50928">
    <property type="entry name" value="ABC_TM1"/>
    <property type="match status" value="1"/>
</dbReference>
<evidence type="ECO:0000256" key="4">
    <source>
        <dbReference type="ARBA" id="ARBA00022519"/>
    </source>
</evidence>
<evidence type="ECO:0000256" key="5">
    <source>
        <dbReference type="ARBA" id="ARBA00022692"/>
    </source>
</evidence>
<organism evidence="10 11">
    <name type="scientific">Azorhizobium oxalatiphilum</name>
    <dbReference type="NCBI Taxonomy" id="980631"/>
    <lineage>
        <taxon>Bacteria</taxon>
        <taxon>Pseudomonadati</taxon>
        <taxon>Pseudomonadota</taxon>
        <taxon>Alphaproteobacteria</taxon>
        <taxon>Hyphomicrobiales</taxon>
        <taxon>Xanthobacteraceae</taxon>
        <taxon>Azorhizobium</taxon>
    </lineage>
</organism>
<dbReference type="GO" id="GO:0005886">
    <property type="term" value="C:plasma membrane"/>
    <property type="evidence" value="ECO:0007669"/>
    <property type="project" value="UniProtKB-SubCell"/>
</dbReference>
<keyword evidence="7 8" id="KW-0472">Membrane</keyword>
<feature type="transmembrane region" description="Helical" evidence="8">
    <location>
        <begin position="244"/>
        <end position="264"/>
    </location>
</feature>
<dbReference type="Gene3D" id="1.10.3720.10">
    <property type="entry name" value="MetI-like"/>
    <property type="match status" value="1"/>
</dbReference>
<dbReference type="PANTHER" id="PTHR43357">
    <property type="entry name" value="INNER MEMBRANE ABC TRANSPORTER PERMEASE PROTEIN YDCV"/>
    <property type="match status" value="1"/>
</dbReference>
<dbReference type="EMBL" id="BMCT01000001">
    <property type="protein sequence ID" value="GGF50135.1"/>
    <property type="molecule type" value="Genomic_DNA"/>
</dbReference>
<dbReference type="AlphaFoldDB" id="A0A917BMU5"/>
<dbReference type="Proteomes" id="UP000606044">
    <property type="component" value="Unassembled WGS sequence"/>
</dbReference>
<name>A0A917BMU5_9HYPH</name>
<dbReference type="InterPro" id="IPR000515">
    <property type="entry name" value="MetI-like"/>
</dbReference>
<comment type="similarity">
    <text evidence="8">Belongs to the binding-protein-dependent transport system permease family.</text>
</comment>
<evidence type="ECO:0000256" key="8">
    <source>
        <dbReference type="RuleBase" id="RU363032"/>
    </source>
</evidence>
<gene>
    <name evidence="10" type="ORF">GCM10007301_06770</name>
</gene>
<dbReference type="Pfam" id="PF00528">
    <property type="entry name" value="BPD_transp_1"/>
    <property type="match status" value="1"/>
</dbReference>
<keyword evidence="5 8" id="KW-0812">Transmembrane</keyword>
<keyword evidence="6 8" id="KW-1133">Transmembrane helix</keyword>